<keyword evidence="7" id="KW-1133">Transmembrane helix</keyword>
<accession>A0A369W9B5</accession>
<dbReference type="Proteomes" id="UP000253759">
    <property type="component" value="Unassembled WGS sequence"/>
</dbReference>
<dbReference type="EMBL" id="QQNH01000001">
    <property type="protein sequence ID" value="RDE10445.1"/>
    <property type="molecule type" value="Genomic_DNA"/>
</dbReference>
<keyword evidence="3" id="KW-0597">Phosphoprotein</keyword>
<organism evidence="9 10">
    <name type="scientific">Pelagibacterium lacus</name>
    <dbReference type="NCBI Taxonomy" id="2282655"/>
    <lineage>
        <taxon>Bacteria</taxon>
        <taxon>Pseudomonadati</taxon>
        <taxon>Pseudomonadota</taxon>
        <taxon>Alphaproteobacteria</taxon>
        <taxon>Hyphomicrobiales</taxon>
        <taxon>Devosiaceae</taxon>
        <taxon>Pelagibacterium</taxon>
    </lineage>
</organism>
<protein>
    <recommendedName>
        <fullName evidence="2">histidine kinase</fullName>
        <ecNumber evidence="2">2.7.13.3</ecNumber>
    </recommendedName>
</protein>
<evidence type="ECO:0000256" key="1">
    <source>
        <dbReference type="ARBA" id="ARBA00000085"/>
    </source>
</evidence>
<dbReference type="Pfam" id="PF00512">
    <property type="entry name" value="HisKA"/>
    <property type="match status" value="1"/>
</dbReference>
<keyword evidence="5" id="KW-0418">Kinase</keyword>
<dbReference type="InterPro" id="IPR036097">
    <property type="entry name" value="HisK_dim/P_sf"/>
</dbReference>
<evidence type="ECO:0000313" key="10">
    <source>
        <dbReference type="Proteomes" id="UP000253759"/>
    </source>
</evidence>
<dbReference type="AlphaFoldDB" id="A0A369W9B5"/>
<evidence type="ECO:0000313" key="9">
    <source>
        <dbReference type="EMBL" id="RDE10445.1"/>
    </source>
</evidence>
<dbReference type="SMART" id="SM00388">
    <property type="entry name" value="HisKA"/>
    <property type="match status" value="1"/>
</dbReference>
<name>A0A369W9B5_9HYPH</name>
<keyword evidence="7" id="KW-0472">Membrane</keyword>
<proteinExistence type="predicted"/>
<evidence type="ECO:0000256" key="6">
    <source>
        <dbReference type="ARBA" id="ARBA00023012"/>
    </source>
</evidence>
<evidence type="ECO:0000256" key="4">
    <source>
        <dbReference type="ARBA" id="ARBA00022679"/>
    </source>
</evidence>
<dbReference type="InterPro" id="IPR004358">
    <property type="entry name" value="Sig_transdc_His_kin-like_C"/>
</dbReference>
<dbReference type="CDD" id="cd00082">
    <property type="entry name" value="HisKA"/>
    <property type="match status" value="1"/>
</dbReference>
<evidence type="ECO:0000256" key="2">
    <source>
        <dbReference type="ARBA" id="ARBA00012438"/>
    </source>
</evidence>
<dbReference type="PROSITE" id="PS50109">
    <property type="entry name" value="HIS_KIN"/>
    <property type="match status" value="1"/>
</dbReference>
<dbReference type="Gene3D" id="1.10.287.130">
    <property type="match status" value="1"/>
</dbReference>
<keyword evidence="10" id="KW-1185">Reference proteome</keyword>
<dbReference type="Pfam" id="PF12860">
    <property type="entry name" value="PAS_7"/>
    <property type="match status" value="1"/>
</dbReference>
<dbReference type="EC" id="2.7.13.3" evidence="2"/>
<dbReference type="InterPro" id="IPR003661">
    <property type="entry name" value="HisK_dim/P_dom"/>
</dbReference>
<dbReference type="PRINTS" id="PR00344">
    <property type="entry name" value="BCTRLSENSOR"/>
</dbReference>
<dbReference type="Gene3D" id="3.30.565.10">
    <property type="entry name" value="Histidine kinase-like ATPase, C-terminal domain"/>
    <property type="match status" value="1"/>
</dbReference>
<dbReference type="InterPro" id="IPR036890">
    <property type="entry name" value="HATPase_C_sf"/>
</dbReference>
<evidence type="ECO:0000256" key="7">
    <source>
        <dbReference type="SAM" id="Phobius"/>
    </source>
</evidence>
<dbReference type="Gene3D" id="3.30.450.20">
    <property type="entry name" value="PAS domain"/>
    <property type="match status" value="1"/>
</dbReference>
<evidence type="ECO:0000256" key="5">
    <source>
        <dbReference type="ARBA" id="ARBA00022777"/>
    </source>
</evidence>
<keyword evidence="7" id="KW-0812">Transmembrane</keyword>
<gene>
    <name evidence="9" type="ORF">DVH29_00380</name>
</gene>
<comment type="caution">
    <text evidence="9">The sequence shown here is derived from an EMBL/GenBank/DDBJ whole genome shotgun (WGS) entry which is preliminary data.</text>
</comment>
<dbReference type="PANTHER" id="PTHR43711">
    <property type="entry name" value="TWO-COMPONENT HISTIDINE KINASE"/>
    <property type="match status" value="1"/>
</dbReference>
<dbReference type="SUPFAM" id="SSF55874">
    <property type="entry name" value="ATPase domain of HSP90 chaperone/DNA topoisomerase II/histidine kinase"/>
    <property type="match status" value="1"/>
</dbReference>
<keyword evidence="4" id="KW-0808">Transferase</keyword>
<comment type="catalytic activity">
    <reaction evidence="1">
        <text>ATP + protein L-histidine = ADP + protein N-phospho-L-histidine.</text>
        <dbReference type="EC" id="2.7.13.3"/>
    </reaction>
</comment>
<dbReference type="Pfam" id="PF02518">
    <property type="entry name" value="HATPase_c"/>
    <property type="match status" value="1"/>
</dbReference>
<dbReference type="GO" id="GO:0000155">
    <property type="term" value="F:phosphorelay sensor kinase activity"/>
    <property type="evidence" value="ECO:0007669"/>
    <property type="project" value="InterPro"/>
</dbReference>
<evidence type="ECO:0000256" key="3">
    <source>
        <dbReference type="ARBA" id="ARBA00022553"/>
    </source>
</evidence>
<dbReference type="InterPro" id="IPR003594">
    <property type="entry name" value="HATPase_dom"/>
</dbReference>
<feature type="transmembrane region" description="Helical" evidence="7">
    <location>
        <begin position="144"/>
        <end position="169"/>
    </location>
</feature>
<dbReference type="InterPro" id="IPR050736">
    <property type="entry name" value="Sensor_HK_Regulatory"/>
</dbReference>
<keyword evidence="6" id="KW-0902">Two-component regulatory system</keyword>
<reference evidence="10" key="1">
    <citation type="submission" date="2018-07" db="EMBL/GenBank/DDBJ databases">
        <authorList>
            <person name="Liu B.-T."/>
            <person name="Du Z."/>
        </authorList>
    </citation>
    <scope>NUCLEOTIDE SEQUENCE [LARGE SCALE GENOMIC DNA]</scope>
    <source>
        <strain evidence="10">XYN52</strain>
    </source>
</reference>
<dbReference type="SMART" id="SM00387">
    <property type="entry name" value="HATPase_c"/>
    <property type="match status" value="1"/>
</dbReference>
<evidence type="ECO:0000259" key="8">
    <source>
        <dbReference type="PROSITE" id="PS50109"/>
    </source>
</evidence>
<feature type="domain" description="Histidine kinase" evidence="8">
    <location>
        <begin position="321"/>
        <end position="540"/>
    </location>
</feature>
<dbReference type="SUPFAM" id="SSF47384">
    <property type="entry name" value="Homodimeric domain of signal transducing histidine kinase"/>
    <property type="match status" value="1"/>
</dbReference>
<dbReference type="InterPro" id="IPR005467">
    <property type="entry name" value="His_kinase_dom"/>
</dbReference>
<dbReference type="PANTHER" id="PTHR43711:SF26">
    <property type="entry name" value="SENSOR HISTIDINE KINASE RCSC"/>
    <property type="match status" value="1"/>
</dbReference>
<sequence>MGSAEASGVGGTGFGGAAKPGGFANALTRPAVQIAAAAILLSTCLVAYDMARSVAETEERAQLIATLAAAQLAETAPRGVSGAPIAIPPALADGLHMVVSDAGGAVLFASASAETLRGNDYIDASVALDAGDVEVAVFLAAEPVWALLLHRLAAIAGILALVALGVWWAHRRGGGRAAMPSTPIEAVPYGLAHWQESGVLVCANAAFSRLLRLETAVMPGTPYSEVTRTIRGAITARPVLDASRQRMLEVTGEDGRTLMLDERPCPSGGFITIVTDITERKAADRLLGRIREEQKQLARRYHEEKLKAEASSRAKSSFLAHLSHEIRTPLNHIIGFTDMIRLETFGPLGDPKYRGYLEDIRRAGEQLLESFAEILDYAELEAGRKSLRSERVPLADLIEGCQARFATRARNAGVALQLGPIGDGELLADRHYLERMMANLLDNAIRFTERDGMVRLAAWVADGGVVLEVTDTGMGMSAELMEKLSQPFVLSDAAFTRGHHGIGLGIATARVIAEQSGGRLAIDSLPGIGTTVAVSLPLADTQAGHTRPHLSSARAA</sequence>